<feature type="transmembrane region" description="Helical" evidence="1">
    <location>
        <begin position="63"/>
        <end position="83"/>
    </location>
</feature>
<feature type="transmembrane region" description="Helical" evidence="1">
    <location>
        <begin position="336"/>
        <end position="357"/>
    </location>
</feature>
<feature type="transmembrane region" description="Helical" evidence="1">
    <location>
        <begin position="461"/>
        <end position="483"/>
    </location>
</feature>
<reference evidence="3 4" key="1">
    <citation type="submission" date="2019-01" db="EMBL/GenBank/DDBJ databases">
        <title>Genome sequence of the Antarctic species Gelidibacter gilvus ACAM 158(T).</title>
        <authorList>
            <person name="Bowman J.P."/>
        </authorList>
    </citation>
    <scope>NUCLEOTIDE SEQUENCE [LARGE SCALE GENOMIC DNA]</scope>
    <source>
        <strain evidence="3 4">IC158</strain>
    </source>
</reference>
<feature type="transmembrane region" description="Helical" evidence="1">
    <location>
        <begin position="186"/>
        <end position="204"/>
    </location>
</feature>
<feature type="transmembrane region" description="Helical" evidence="1">
    <location>
        <begin position="29"/>
        <end position="51"/>
    </location>
</feature>
<sequence length="1073" mass="122811">MYISQHYKNYNKMLSHLILFEWKFFGRKISFYVMLLSFLGFGVLVGTSAGITFPNIKYNSPYVINFILGLFSLVSLFPIVIMASQSLLREKDNHFEQILYATPITIRNYFVSRFLLVFVMAVFTFFLFLIGYILGHLIKMDNSENLGVFHLNYYLNSFLVIVLPNIFLCTAIVCCTAWYSKNKISIYLSGLGIYVLYMVGSIFSNSPLFAGASPVSDSAMSLSAKLDPFGMVAFFEQTRYWTALEKNTMVLQLSGNLLFNRIAIILLALAFLYASFKLFKFKVSNKQKKKVENVDELANRKYVFSKTATKPQGKKYFISTIVSFLKIDLKSTLKSIPFVLLIIITLFVVGMEIYGAIEGGIRLPQNFVTTTLMVNTILATIPFLLLLAMLFYGSELVWKSKSVNFLCIENSTPFSNSALFISKFVTVLIISLILIFSCIVLGIVFQILYQYPIIDWSSYLSLFYFVGFPAALCGLLIIAFQYIIKYKYIALSVSAVFLVLTNSSLGKAFGFKYPFSRFANFMPDILSDINGFGYFPKAFLVNMLYSLSFAILLSVLAILFFNKSVLKTKWKSMTFMILPLSVMIFSGIYIDKSSNTTSKETQLNWQQHYEEKYKVYKNKPQPSITDVKTKIDLFPKENSYNVQGTYVLVNKTPSAISEILIATSNDITWNSIVSSDLTLVKKDEKFGQYLFQTKQQMLPNDSISISFNFEYKIEPLKGHQSFNAIVDNGAFMRISNYFPLIGYNFENEIEDKEERNKRKMPLQDALTRVDAPLANPYNYEFINLDATVSTSIDQTAISIGELVKKYSKNNRNYFHYKADKIPFRFAVSSAKYAIQKSSYNDNAIEVFYEPKHHQNISHLINSIKKTLQYCETNFGKYPYKTIRFAEISSFTRGFAATAYPATIFINETQFHSNLSEGEGHDVINELAGHELSHEWWGNAMLKPDYREGSGVLTETLAQYTQLMLFKNEYGKAKMLEMVNLYKNMYESEKAFSGEEALYNSNPTNANVIYNKGLVKMYELYLLIGEEKINLALEGLLSKHKFPLQPATTLDLIEELKMVTKEEDYKKLDDIFKD</sequence>
<dbReference type="GO" id="GO:0004177">
    <property type="term" value="F:aminopeptidase activity"/>
    <property type="evidence" value="ECO:0007669"/>
    <property type="project" value="UniProtKB-KW"/>
</dbReference>
<keyword evidence="1" id="KW-1133">Transmembrane helix</keyword>
<keyword evidence="3" id="KW-0378">Hydrolase</keyword>
<dbReference type="InterPro" id="IPR027268">
    <property type="entry name" value="Peptidase_M4/M1_CTD_sf"/>
</dbReference>
<feature type="transmembrane region" description="Helical" evidence="1">
    <location>
        <begin position="114"/>
        <end position="134"/>
    </location>
</feature>
<dbReference type="AlphaFoldDB" id="A0A4Q0XD67"/>
<protein>
    <submittedName>
        <fullName evidence="3">Aminopeptidase</fullName>
    </submittedName>
</protein>
<dbReference type="SUPFAM" id="SSF55486">
    <property type="entry name" value="Metalloproteases ('zincins'), catalytic domain"/>
    <property type="match status" value="1"/>
</dbReference>
<dbReference type="OrthoDB" id="100605at2"/>
<proteinExistence type="predicted"/>
<evidence type="ECO:0000256" key="1">
    <source>
        <dbReference type="SAM" id="Phobius"/>
    </source>
</evidence>
<keyword evidence="1" id="KW-0812">Transmembrane</keyword>
<evidence type="ECO:0000313" key="4">
    <source>
        <dbReference type="Proteomes" id="UP000289792"/>
    </source>
</evidence>
<feature type="transmembrane region" description="Helical" evidence="1">
    <location>
        <begin position="573"/>
        <end position="590"/>
    </location>
</feature>
<keyword evidence="1" id="KW-0472">Membrane</keyword>
<comment type="caution">
    <text evidence="3">The sequence shown here is derived from an EMBL/GenBank/DDBJ whole genome shotgun (WGS) entry which is preliminary data.</text>
</comment>
<feature type="transmembrane region" description="Helical" evidence="1">
    <location>
        <begin position="539"/>
        <end position="561"/>
    </location>
</feature>
<keyword evidence="3" id="KW-0645">Protease</keyword>
<dbReference type="Proteomes" id="UP000289792">
    <property type="component" value="Unassembled WGS sequence"/>
</dbReference>
<dbReference type="Gene3D" id="1.10.390.10">
    <property type="entry name" value="Neutral Protease Domain 2"/>
    <property type="match status" value="1"/>
</dbReference>
<feature type="transmembrane region" description="Helical" evidence="1">
    <location>
        <begin position="154"/>
        <end position="179"/>
    </location>
</feature>
<evidence type="ECO:0000313" key="3">
    <source>
        <dbReference type="EMBL" id="RXJ43745.1"/>
    </source>
</evidence>
<keyword evidence="3" id="KW-0031">Aminopeptidase</keyword>
<name>A0A4Q0XD67_9FLAO</name>
<feature type="transmembrane region" description="Helical" evidence="1">
    <location>
        <begin position="488"/>
        <end position="505"/>
    </location>
</feature>
<dbReference type="EMBL" id="SDDZ01000023">
    <property type="protein sequence ID" value="RXJ43745.1"/>
    <property type="molecule type" value="Genomic_DNA"/>
</dbReference>
<organism evidence="3 4">
    <name type="scientific">Gelidibacter gilvus</name>
    <dbReference type="NCBI Taxonomy" id="59602"/>
    <lineage>
        <taxon>Bacteria</taxon>
        <taxon>Pseudomonadati</taxon>
        <taxon>Bacteroidota</taxon>
        <taxon>Flavobacteriia</taxon>
        <taxon>Flavobacteriales</taxon>
        <taxon>Flavobacteriaceae</taxon>
        <taxon>Gelidibacter</taxon>
    </lineage>
</organism>
<feature type="domain" description="Peptidase M1 membrane alanine aminopeptidase" evidence="2">
    <location>
        <begin position="861"/>
        <end position="1069"/>
    </location>
</feature>
<dbReference type="GO" id="GO:0008270">
    <property type="term" value="F:zinc ion binding"/>
    <property type="evidence" value="ECO:0007669"/>
    <property type="project" value="InterPro"/>
</dbReference>
<feature type="transmembrane region" description="Helical" evidence="1">
    <location>
        <begin position="372"/>
        <end position="392"/>
    </location>
</feature>
<gene>
    <name evidence="3" type="ORF">ESZ48_18955</name>
</gene>
<feature type="transmembrane region" description="Helical" evidence="1">
    <location>
        <begin position="258"/>
        <end position="279"/>
    </location>
</feature>
<dbReference type="Pfam" id="PF01433">
    <property type="entry name" value="Peptidase_M1"/>
    <property type="match status" value="1"/>
</dbReference>
<accession>A0A4Q0XD67</accession>
<keyword evidence="4" id="KW-1185">Reference proteome</keyword>
<evidence type="ECO:0000259" key="2">
    <source>
        <dbReference type="Pfam" id="PF01433"/>
    </source>
</evidence>
<dbReference type="InterPro" id="IPR014782">
    <property type="entry name" value="Peptidase_M1_dom"/>
</dbReference>
<dbReference type="GO" id="GO:0008237">
    <property type="term" value="F:metallopeptidase activity"/>
    <property type="evidence" value="ECO:0007669"/>
    <property type="project" value="InterPro"/>
</dbReference>
<feature type="transmembrane region" description="Helical" evidence="1">
    <location>
        <begin position="424"/>
        <end position="449"/>
    </location>
</feature>